<keyword evidence="12" id="KW-1185">Reference proteome</keyword>
<evidence type="ECO:0000313" key="12">
    <source>
        <dbReference type="Proteomes" id="UP001315278"/>
    </source>
</evidence>
<keyword evidence="5 10" id="KW-0732">Signal</keyword>
<evidence type="ECO:0000256" key="2">
    <source>
        <dbReference type="ARBA" id="ARBA00022448"/>
    </source>
</evidence>
<comment type="subcellular location">
    <subcellularLocation>
        <location evidence="10">Cell outer membrane</location>
        <topology evidence="10">Multi-pass membrane protein</topology>
    </subcellularLocation>
</comment>
<protein>
    <recommendedName>
        <fullName evidence="10">Porin</fullName>
    </recommendedName>
</protein>
<gene>
    <name evidence="11" type="ORF">JQ615_11920</name>
</gene>
<keyword evidence="8 10" id="KW-0472">Membrane</keyword>
<comment type="domain">
    <text evidence="10">Consists of 16-stranded beta-barrel sheets, with large surface-exposed loops, that form a transmembrane pore at the center of each barrel. The pore is partially ocluded by a peptide loop that folds into the pore lumen.</text>
</comment>
<keyword evidence="2 10" id="KW-0813">Transport</keyword>
<dbReference type="InterPro" id="IPR003684">
    <property type="entry name" value="Porin_alphabac"/>
</dbReference>
<comment type="function">
    <text evidence="10">Forms passive diffusion pores that allow small molecular weight hydrophilic materials across the outer membrane.</text>
</comment>
<dbReference type="EMBL" id="JAFCJH010000010">
    <property type="protein sequence ID" value="MBR0796097.1"/>
    <property type="molecule type" value="Genomic_DNA"/>
</dbReference>
<dbReference type="Pfam" id="PF02530">
    <property type="entry name" value="Porin_2"/>
    <property type="match status" value="1"/>
</dbReference>
<feature type="signal peptide" evidence="10">
    <location>
        <begin position="1"/>
        <end position="23"/>
    </location>
</feature>
<feature type="chain" id="PRO_5044972966" description="Porin" evidence="10">
    <location>
        <begin position="24"/>
        <end position="513"/>
    </location>
</feature>
<keyword evidence="9 10" id="KW-0998">Cell outer membrane</keyword>
<reference evidence="12" key="1">
    <citation type="journal article" date="2021" name="ISME J.">
        <title>Evolutionary origin and ecological implication of a unique nif island in free-living Bradyrhizobium lineages.</title>
        <authorList>
            <person name="Tao J."/>
        </authorList>
    </citation>
    <scope>NUCLEOTIDE SEQUENCE [LARGE SCALE GENOMIC DNA]</scope>
    <source>
        <strain evidence="12">SZCCT0434</strain>
    </source>
</reference>
<accession>A0ABS5FH25</accession>
<evidence type="ECO:0000256" key="6">
    <source>
        <dbReference type="ARBA" id="ARBA00023065"/>
    </source>
</evidence>
<keyword evidence="7 10" id="KW-0626">Porin</keyword>
<evidence type="ECO:0000256" key="1">
    <source>
        <dbReference type="ARBA" id="ARBA00009521"/>
    </source>
</evidence>
<evidence type="ECO:0000256" key="4">
    <source>
        <dbReference type="ARBA" id="ARBA00022692"/>
    </source>
</evidence>
<comment type="caution">
    <text evidence="11">The sequence shown here is derived from an EMBL/GenBank/DDBJ whole genome shotgun (WGS) entry which is preliminary data.</text>
</comment>
<comment type="similarity">
    <text evidence="1 10">Belongs to the alphaproteobacteria porin family.</text>
</comment>
<sequence>MNLVKSLILGSAAALVAVGGAQAADLPVKAKAVEYVKICSLYGPGFYYIPGTDTCIKLGGYLRADVLANTNSVAGPNYNGANGANNRFTNGYTWRSREDFNIDTRTATEYGVVRTYFDAVFTWTSDTYGANTAAPGATIYSPIGTASAPGNASSGNVAGGALGVYFAFIQFAGFTMGKSVSQFAAPWTAYPGNNFDGLVGGINTTTGVNQFSYTAQFGNGVSLSLSAQDQVAYGQAGTNNLSAGGAYGASDLAGSIAPDLIAALKVEQAWGLFQASFAAHDNHAAYYGATEVTGHPDDKWGWAGALALSIKNIPTGAGDVINIQGVYTDGATRYNIQDLASQAGAIAIYSGSNLPGAYGSVGFGTAPDTVFIAGGQQQLIQTWGFRGAYTHNWDPYWNTSIYGAYAAIMYNDTSKSYICGVGGVGGTFRTAFAGGAGVTACNPDYNLSQIGVITRWTPVKNLTFSADVTYSHLDQKYAGTITTSAASVGKPAAVYELKDQDTVMLLLRAQRNW</sequence>
<name>A0ABS5FH25_9BRAD</name>
<proteinExistence type="inferred from homology"/>
<keyword evidence="6 10" id="KW-0406">Ion transport</keyword>
<evidence type="ECO:0000256" key="3">
    <source>
        <dbReference type="ARBA" id="ARBA00022452"/>
    </source>
</evidence>
<evidence type="ECO:0000256" key="8">
    <source>
        <dbReference type="ARBA" id="ARBA00023136"/>
    </source>
</evidence>
<evidence type="ECO:0000256" key="5">
    <source>
        <dbReference type="ARBA" id="ARBA00022729"/>
    </source>
</evidence>
<evidence type="ECO:0000256" key="7">
    <source>
        <dbReference type="ARBA" id="ARBA00023114"/>
    </source>
</evidence>
<organism evidence="11 12">
    <name type="scientific">Bradyrhizobium jicamae</name>
    <dbReference type="NCBI Taxonomy" id="280332"/>
    <lineage>
        <taxon>Bacteria</taxon>
        <taxon>Pseudomonadati</taxon>
        <taxon>Pseudomonadota</taxon>
        <taxon>Alphaproteobacteria</taxon>
        <taxon>Hyphomicrobiales</taxon>
        <taxon>Nitrobacteraceae</taxon>
        <taxon>Bradyrhizobium</taxon>
    </lineage>
</organism>
<evidence type="ECO:0000313" key="11">
    <source>
        <dbReference type="EMBL" id="MBR0796097.1"/>
    </source>
</evidence>
<keyword evidence="4 10" id="KW-0812">Transmembrane</keyword>
<evidence type="ECO:0000256" key="9">
    <source>
        <dbReference type="ARBA" id="ARBA00023237"/>
    </source>
</evidence>
<dbReference type="RefSeq" id="WP_212396376.1">
    <property type="nucleotide sequence ID" value="NZ_JAFCJH010000010.1"/>
</dbReference>
<evidence type="ECO:0000256" key="10">
    <source>
        <dbReference type="RuleBase" id="RU364005"/>
    </source>
</evidence>
<keyword evidence="3 10" id="KW-1134">Transmembrane beta strand</keyword>
<dbReference type="Proteomes" id="UP001315278">
    <property type="component" value="Unassembled WGS sequence"/>
</dbReference>